<keyword evidence="5" id="KW-0560">Oxidoreductase</keyword>
<organism evidence="8 9">
    <name type="scientific">Orchesella cincta</name>
    <name type="common">Springtail</name>
    <name type="synonym">Podura cincta</name>
    <dbReference type="NCBI Taxonomy" id="48709"/>
    <lineage>
        <taxon>Eukaryota</taxon>
        <taxon>Metazoa</taxon>
        <taxon>Ecdysozoa</taxon>
        <taxon>Arthropoda</taxon>
        <taxon>Hexapoda</taxon>
        <taxon>Collembola</taxon>
        <taxon>Entomobryomorpha</taxon>
        <taxon>Entomobryoidea</taxon>
        <taxon>Orchesellidae</taxon>
        <taxon>Orchesellinae</taxon>
        <taxon>Orchesella</taxon>
    </lineage>
</organism>
<dbReference type="InterPro" id="IPR036188">
    <property type="entry name" value="FAD/NAD-bd_sf"/>
</dbReference>
<evidence type="ECO:0000259" key="6">
    <source>
        <dbReference type="Pfam" id="PF00732"/>
    </source>
</evidence>
<evidence type="ECO:0000313" key="9">
    <source>
        <dbReference type="Proteomes" id="UP000094527"/>
    </source>
</evidence>
<dbReference type="InterPro" id="IPR027424">
    <property type="entry name" value="Glucose_Oxidase_domain_2"/>
</dbReference>
<keyword evidence="4" id="KW-0274">FAD</keyword>
<feature type="domain" description="Glucose-methanol-choline oxidoreductase C-terminal" evidence="7">
    <location>
        <begin position="306"/>
        <end position="381"/>
    </location>
</feature>
<dbReference type="Gene3D" id="3.30.560.10">
    <property type="entry name" value="Glucose Oxidase, domain 3"/>
    <property type="match status" value="2"/>
</dbReference>
<dbReference type="InterPro" id="IPR012132">
    <property type="entry name" value="GMC_OxRdtase"/>
</dbReference>
<dbReference type="GO" id="GO:0050660">
    <property type="term" value="F:flavin adenine dinucleotide binding"/>
    <property type="evidence" value="ECO:0007669"/>
    <property type="project" value="InterPro"/>
</dbReference>
<dbReference type="STRING" id="48709.A0A1D2M557"/>
<dbReference type="AlphaFoldDB" id="A0A1D2M557"/>
<evidence type="ECO:0000313" key="8">
    <source>
        <dbReference type="EMBL" id="ODM88054.1"/>
    </source>
</evidence>
<protein>
    <submittedName>
        <fullName evidence="8">Glucose dehydrogenase [FAD, quinone]</fullName>
    </submittedName>
</protein>
<dbReference type="InterPro" id="IPR007867">
    <property type="entry name" value="GMC_OxRtase_C"/>
</dbReference>
<keyword evidence="9" id="KW-1185">Reference proteome</keyword>
<dbReference type="SUPFAM" id="SSF51905">
    <property type="entry name" value="FAD/NAD(P)-binding domain"/>
    <property type="match status" value="1"/>
</dbReference>
<dbReference type="Gene3D" id="4.10.450.10">
    <property type="entry name" value="Glucose Oxidase, domain 2"/>
    <property type="match status" value="1"/>
</dbReference>
<feature type="domain" description="Glucose-methanol-choline oxidoreductase N-terminal" evidence="6">
    <location>
        <begin position="2"/>
        <end position="178"/>
    </location>
</feature>
<dbReference type="SUPFAM" id="SSF54373">
    <property type="entry name" value="FAD-linked reductases, C-terminal domain"/>
    <property type="match status" value="1"/>
</dbReference>
<dbReference type="EMBL" id="LJIJ01004179">
    <property type="protein sequence ID" value="ODM88054.1"/>
    <property type="molecule type" value="Genomic_DNA"/>
</dbReference>
<reference evidence="8 9" key="1">
    <citation type="journal article" date="2016" name="Genome Biol. Evol.">
        <title>Gene Family Evolution Reflects Adaptation to Soil Environmental Stressors in the Genome of the Collembolan Orchesella cincta.</title>
        <authorList>
            <person name="Faddeeva-Vakhrusheva A."/>
            <person name="Derks M.F."/>
            <person name="Anvar S.Y."/>
            <person name="Agamennone V."/>
            <person name="Suring W."/>
            <person name="Smit S."/>
            <person name="van Straalen N.M."/>
            <person name="Roelofs D."/>
        </authorList>
    </citation>
    <scope>NUCLEOTIDE SEQUENCE [LARGE SCALE GENOMIC DNA]</scope>
    <source>
        <tissue evidence="8">Mixed pool</tissue>
    </source>
</reference>
<keyword evidence="3" id="KW-0285">Flavoprotein</keyword>
<gene>
    <name evidence="8" type="ORF">Ocin01_18626</name>
</gene>
<comment type="cofactor">
    <cofactor evidence="1">
        <name>FAD</name>
        <dbReference type="ChEBI" id="CHEBI:57692"/>
    </cofactor>
</comment>
<name>A0A1D2M557_ORCCI</name>
<comment type="similarity">
    <text evidence="2">Belongs to the GMC oxidoreductase family.</text>
</comment>
<dbReference type="Pfam" id="PF05199">
    <property type="entry name" value="GMC_oxred_C"/>
    <property type="match status" value="1"/>
</dbReference>
<evidence type="ECO:0000256" key="5">
    <source>
        <dbReference type="ARBA" id="ARBA00023002"/>
    </source>
</evidence>
<proteinExistence type="inferred from homology"/>
<dbReference type="Gene3D" id="3.50.50.60">
    <property type="entry name" value="FAD/NAD(P)-binding domain"/>
    <property type="match status" value="2"/>
</dbReference>
<dbReference type="Proteomes" id="UP000094527">
    <property type="component" value="Unassembled WGS sequence"/>
</dbReference>
<evidence type="ECO:0000256" key="3">
    <source>
        <dbReference type="ARBA" id="ARBA00022630"/>
    </source>
</evidence>
<evidence type="ECO:0000256" key="2">
    <source>
        <dbReference type="ARBA" id="ARBA00010790"/>
    </source>
</evidence>
<dbReference type="GO" id="GO:0016614">
    <property type="term" value="F:oxidoreductase activity, acting on CH-OH group of donors"/>
    <property type="evidence" value="ECO:0007669"/>
    <property type="project" value="InterPro"/>
</dbReference>
<evidence type="ECO:0000259" key="7">
    <source>
        <dbReference type="Pfam" id="PF05199"/>
    </source>
</evidence>
<dbReference type="InterPro" id="IPR000172">
    <property type="entry name" value="GMC_OxRdtase_N"/>
</dbReference>
<evidence type="ECO:0000256" key="1">
    <source>
        <dbReference type="ARBA" id="ARBA00001974"/>
    </source>
</evidence>
<dbReference type="Pfam" id="PF00732">
    <property type="entry name" value="GMC_oxred_N"/>
    <property type="match status" value="1"/>
</dbReference>
<accession>A0A1D2M557</accession>
<dbReference type="PANTHER" id="PTHR11552">
    <property type="entry name" value="GLUCOSE-METHANOL-CHOLINE GMC OXIDOREDUCTASE"/>
    <property type="match status" value="1"/>
</dbReference>
<sequence length="383" mass="42415">MLGGSTSTNFMMYVRGKQGGLITDGHTEDLGGDPQWNYENLLPYFKKSEDYNGAWVSNPDASTYHGKGGLRNVATYDFQPGVDEFLAAAQEKGYTLGDYNVFSKIDVTTQDGWRESTYRSFYKDTGKPSNLCIKKYALVTKINFETVSEKPKAFSVTYQRQGLIQTVTATKEIILSAGIPLVKDLPVGAQLQDHVTTIVGPFLKSPGVNPNRDLTVQAATEFLKSGTGLLAAPGALTGQGFIKSPVAQPDYADIQMVHASASLYPKLPKDLNKMFGPRVDILENWFDPYHKQNVDARFGLLILGRPKSVGELRMASRNPDDNPIMDLQYLRHPDDVEALLFGFKKFVDLYENTALRCAALNTTLFPKPVPGCESLAFKSDDYY</sequence>
<dbReference type="PANTHER" id="PTHR11552:SF147">
    <property type="entry name" value="CHOLINE DEHYDROGENASE, MITOCHONDRIAL"/>
    <property type="match status" value="1"/>
</dbReference>
<comment type="caution">
    <text evidence="8">The sequence shown here is derived from an EMBL/GenBank/DDBJ whole genome shotgun (WGS) entry which is preliminary data.</text>
</comment>
<evidence type="ECO:0000256" key="4">
    <source>
        <dbReference type="ARBA" id="ARBA00022827"/>
    </source>
</evidence>
<dbReference type="OrthoDB" id="269227at2759"/>